<evidence type="ECO:0000313" key="2">
    <source>
        <dbReference type="Proteomes" id="UP000249364"/>
    </source>
</evidence>
<dbReference type="Pfam" id="PF06299">
    <property type="entry name" value="DUF1045"/>
    <property type="match status" value="1"/>
</dbReference>
<dbReference type="AlphaFoldDB" id="A0A2W7PR74"/>
<name>A0A2W7PR74_9RHOB</name>
<proteinExistence type="predicted"/>
<dbReference type="InterPro" id="IPR009389">
    <property type="entry name" value="DUF1045"/>
</dbReference>
<dbReference type="OrthoDB" id="4954742at2"/>
<organism evidence="1 2">
    <name type="scientific">Roseinatronobacter thiooxidans</name>
    <dbReference type="NCBI Taxonomy" id="121821"/>
    <lineage>
        <taxon>Bacteria</taxon>
        <taxon>Pseudomonadati</taxon>
        <taxon>Pseudomonadota</taxon>
        <taxon>Alphaproteobacteria</taxon>
        <taxon>Rhodobacterales</taxon>
        <taxon>Paracoccaceae</taxon>
        <taxon>Roseinatronobacter</taxon>
    </lineage>
</organism>
<dbReference type="Proteomes" id="UP000249364">
    <property type="component" value="Unassembled WGS sequence"/>
</dbReference>
<keyword evidence="2" id="KW-1185">Reference proteome</keyword>
<dbReference type="EMBL" id="QKZQ01000019">
    <property type="protein sequence ID" value="PZX38016.1"/>
    <property type="molecule type" value="Genomic_DNA"/>
</dbReference>
<sequence length="225" mass="24993">MDNFQRFAIYYAPAPDSTLARAGSQWLGWDADAARPCPHPELGLDLAQITAAPRKYGLHGTLKPPMRLACAQATFFDAVEILAQGMARVDMGRLVLRPLDGFLAIVPDVQSEALNDAAAQIVTALDPFRAPLSQAELHRRRAIGLSPRQDALLLRWGYPYVMEEFRFHITLTDRLAPKIMTDALRTAYAWFDPALAAPQSLDALCIFGEDAQGRFHLLRRVPLRG</sequence>
<protein>
    <submittedName>
        <fullName evidence="1">Putative phosphonate metabolism protein</fullName>
    </submittedName>
</protein>
<dbReference type="RefSeq" id="WP_071471155.1">
    <property type="nucleotide sequence ID" value="NZ_MEHT01000047.1"/>
</dbReference>
<gene>
    <name evidence="1" type="ORF">LY56_03146</name>
</gene>
<dbReference type="STRING" id="121821.GCA_001870675_03346"/>
<evidence type="ECO:0000313" key="1">
    <source>
        <dbReference type="EMBL" id="PZX38016.1"/>
    </source>
</evidence>
<comment type="caution">
    <text evidence="1">The sequence shown here is derived from an EMBL/GenBank/DDBJ whole genome shotgun (WGS) entry which is preliminary data.</text>
</comment>
<accession>A0A2W7PR74</accession>
<dbReference type="PIRSF" id="PIRSF033328">
    <property type="entry name" value="Phest_Mll4975"/>
    <property type="match status" value="1"/>
</dbReference>
<reference evidence="1 2" key="1">
    <citation type="submission" date="2018-06" db="EMBL/GenBank/DDBJ databases">
        <title>Genomic Encyclopedia of Archaeal and Bacterial Type Strains, Phase II (KMG-II): from individual species to whole genera.</title>
        <authorList>
            <person name="Goeker M."/>
        </authorList>
    </citation>
    <scope>NUCLEOTIDE SEQUENCE [LARGE SCALE GENOMIC DNA]</scope>
    <source>
        <strain evidence="1 2">DSM 13087</strain>
    </source>
</reference>